<reference evidence="2" key="1">
    <citation type="journal article" date="2020" name="Cell">
        <title>Large-Scale Comparative Analyses of Tick Genomes Elucidate Their Genetic Diversity and Vector Capacities.</title>
        <authorList>
            <consortium name="Tick Genome and Microbiome Consortium (TIGMIC)"/>
            <person name="Jia N."/>
            <person name="Wang J."/>
            <person name="Shi W."/>
            <person name="Du L."/>
            <person name="Sun Y."/>
            <person name="Zhan W."/>
            <person name="Jiang J.F."/>
            <person name="Wang Q."/>
            <person name="Zhang B."/>
            <person name="Ji P."/>
            <person name="Bell-Sakyi L."/>
            <person name="Cui X.M."/>
            <person name="Yuan T.T."/>
            <person name="Jiang B.G."/>
            <person name="Yang W.F."/>
            <person name="Lam T.T."/>
            <person name="Chang Q.C."/>
            <person name="Ding S.J."/>
            <person name="Wang X.J."/>
            <person name="Zhu J.G."/>
            <person name="Ruan X.D."/>
            <person name="Zhao L."/>
            <person name="Wei J.T."/>
            <person name="Ye R.Z."/>
            <person name="Que T.C."/>
            <person name="Du C.H."/>
            <person name="Zhou Y.H."/>
            <person name="Cheng J.X."/>
            <person name="Dai P.F."/>
            <person name="Guo W.B."/>
            <person name="Han X.H."/>
            <person name="Huang E.J."/>
            <person name="Li L.F."/>
            <person name="Wei W."/>
            <person name="Gao Y.C."/>
            <person name="Liu J.Z."/>
            <person name="Shao H.Z."/>
            <person name="Wang X."/>
            <person name="Wang C.C."/>
            <person name="Yang T.C."/>
            <person name="Huo Q.B."/>
            <person name="Li W."/>
            <person name="Chen H.Y."/>
            <person name="Chen S.E."/>
            <person name="Zhou L.G."/>
            <person name="Ni X.B."/>
            <person name="Tian J.H."/>
            <person name="Sheng Y."/>
            <person name="Liu T."/>
            <person name="Pan Y.S."/>
            <person name="Xia L.Y."/>
            <person name="Li J."/>
            <person name="Zhao F."/>
            <person name="Cao W.C."/>
        </authorList>
    </citation>
    <scope>NUCLEOTIDE SEQUENCE</scope>
    <source>
        <strain evidence="2">Rsan-2018</strain>
    </source>
</reference>
<sequence>MIRSSCDLVQLLEGGGLDCARFAFSLDVEELFYSIPHQGLFSAVRETMERLPNTQAARRRQSAKINEVDDLLASNEFDLARLRSILQRLEKSTDELVKANEALHAEMTDDEVLADFDSVLEHEDRAAGCVGLLRHHIQELTLRSSVLSRPNVASWIAHLPASLHKRFSNWSVVRRPHHRKGPLSPVVTCDERRVSKRTTYTFGPRQRW</sequence>
<evidence type="ECO:0000313" key="2">
    <source>
        <dbReference type="EMBL" id="KAH7975549.1"/>
    </source>
</evidence>
<name>A0A9D4T6W2_RHISA</name>
<keyword evidence="1" id="KW-0175">Coiled coil</keyword>
<organism evidence="2 3">
    <name type="scientific">Rhipicephalus sanguineus</name>
    <name type="common">Brown dog tick</name>
    <name type="synonym">Ixodes sanguineus</name>
    <dbReference type="NCBI Taxonomy" id="34632"/>
    <lineage>
        <taxon>Eukaryota</taxon>
        <taxon>Metazoa</taxon>
        <taxon>Ecdysozoa</taxon>
        <taxon>Arthropoda</taxon>
        <taxon>Chelicerata</taxon>
        <taxon>Arachnida</taxon>
        <taxon>Acari</taxon>
        <taxon>Parasitiformes</taxon>
        <taxon>Ixodida</taxon>
        <taxon>Ixodoidea</taxon>
        <taxon>Ixodidae</taxon>
        <taxon>Rhipicephalinae</taxon>
        <taxon>Rhipicephalus</taxon>
        <taxon>Rhipicephalus</taxon>
    </lineage>
</organism>
<keyword evidence="3" id="KW-1185">Reference proteome</keyword>
<proteinExistence type="predicted"/>
<gene>
    <name evidence="2" type="ORF">HPB52_003101</name>
</gene>
<evidence type="ECO:0000313" key="3">
    <source>
        <dbReference type="Proteomes" id="UP000821837"/>
    </source>
</evidence>
<dbReference type="Proteomes" id="UP000821837">
    <property type="component" value="Chromosome 10"/>
</dbReference>
<dbReference type="EMBL" id="JABSTV010001246">
    <property type="protein sequence ID" value="KAH7975549.1"/>
    <property type="molecule type" value="Genomic_DNA"/>
</dbReference>
<protein>
    <submittedName>
        <fullName evidence="2">Uncharacterized protein</fullName>
    </submittedName>
</protein>
<evidence type="ECO:0000256" key="1">
    <source>
        <dbReference type="SAM" id="Coils"/>
    </source>
</evidence>
<reference evidence="2" key="2">
    <citation type="submission" date="2021-09" db="EMBL/GenBank/DDBJ databases">
        <authorList>
            <person name="Jia N."/>
            <person name="Wang J."/>
            <person name="Shi W."/>
            <person name="Du L."/>
            <person name="Sun Y."/>
            <person name="Zhan W."/>
            <person name="Jiang J."/>
            <person name="Wang Q."/>
            <person name="Zhang B."/>
            <person name="Ji P."/>
            <person name="Sakyi L.B."/>
            <person name="Cui X."/>
            <person name="Yuan T."/>
            <person name="Jiang B."/>
            <person name="Yang W."/>
            <person name="Lam T.T.-Y."/>
            <person name="Chang Q."/>
            <person name="Ding S."/>
            <person name="Wang X."/>
            <person name="Zhu J."/>
            <person name="Ruan X."/>
            <person name="Zhao L."/>
            <person name="Wei J."/>
            <person name="Que T."/>
            <person name="Du C."/>
            <person name="Cheng J."/>
            <person name="Dai P."/>
            <person name="Han X."/>
            <person name="Huang E."/>
            <person name="Gao Y."/>
            <person name="Liu J."/>
            <person name="Shao H."/>
            <person name="Ye R."/>
            <person name="Li L."/>
            <person name="Wei W."/>
            <person name="Wang X."/>
            <person name="Wang C."/>
            <person name="Huo Q."/>
            <person name="Li W."/>
            <person name="Guo W."/>
            <person name="Chen H."/>
            <person name="Chen S."/>
            <person name="Zhou L."/>
            <person name="Zhou L."/>
            <person name="Ni X."/>
            <person name="Tian J."/>
            <person name="Zhou Y."/>
            <person name="Sheng Y."/>
            <person name="Liu T."/>
            <person name="Pan Y."/>
            <person name="Xia L."/>
            <person name="Li J."/>
            <person name="Zhao F."/>
            <person name="Cao W."/>
        </authorList>
    </citation>
    <scope>NUCLEOTIDE SEQUENCE</scope>
    <source>
        <strain evidence="2">Rsan-2018</strain>
        <tissue evidence="2">Larvae</tissue>
    </source>
</reference>
<feature type="coiled-coil region" evidence="1">
    <location>
        <begin position="79"/>
        <end position="106"/>
    </location>
</feature>
<dbReference type="AlphaFoldDB" id="A0A9D4T6W2"/>
<accession>A0A9D4T6W2</accession>
<comment type="caution">
    <text evidence="2">The sequence shown here is derived from an EMBL/GenBank/DDBJ whole genome shotgun (WGS) entry which is preliminary data.</text>
</comment>